<feature type="region of interest" description="Disordered" evidence="1">
    <location>
        <begin position="506"/>
        <end position="525"/>
    </location>
</feature>
<feature type="compositionally biased region" description="Low complexity" evidence="1">
    <location>
        <begin position="639"/>
        <end position="651"/>
    </location>
</feature>
<evidence type="ECO:0008006" key="4">
    <source>
        <dbReference type="Google" id="ProtNLM"/>
    </source>
</evidence>
<feature type="compositionally biased region" description="Polar residues" evidence="1">
    <location>
        <begin position="369"/>
        <end position="378"/>
    </location>
</feature>
<evidence type="ECO:0000256" key="1">
    <source>
        <dbReference type="SAM" id="MobiDB-lite"/>
    </source>
</evidence>
<proteinExistence type="predicted"/>
<feature type="compositionally biased region" description="Acidic residues" evidence="1">
    <location>
        <begin position="390"/>
        <end position="416"/>
    </location>
</feature>
<evidence type="ECO:0000313" key="3">
    <source>
        <dbReference type="Proteomes" id="UP001430848"/>
    </source>
</evidence>
<feature type="region of interest" description="Disordered" evidence="1">
    <location>
        <begin position="101"/>
        <end position="127"/>
    </location>
</feature>
<evidence type="ECO:0000313" key="2">
    <source>
        <dbReference type="EMBL" id="KAK7728712.1"/>
    </source>
</evidence>
<feature type="region of interest" description="Disordered" evidence="1">
    <location>
        <begin position="347"/>
        <end position="457"/>
    </location>
</feature>
<feature type="compositionally biased region" description="Low complexity" evidence="1">
    <location>
        <begin position="17"/>
        <end position="28"/>
    </location>
</feature>
<protein>
    <recommendedName>
        <fullName evidence="4">Clr5 domain-containing protein</fullName>
    </recommendedName>
</protein>
<accession>A0ABR1P7Z8</accession>
<feature type="compositionally biased region" description="Basic residues" evidence="1">
    <location>
        <begin position="1"/>
        <end position="11"/>
    </location>
</feature>
<gene>
    <name evidence="2" type="ORF">SLS63_006573</name>
</gene>
<feature type="compositionally biased region" description="Polar residues" evidence="1">
    <location>
        <begin position="436"/>
        <end position="445"/>
    </location>
</feature>
<name>A0ABR1P7Z8_DIAER</name>
<dbReference type="EMBL" id="JAKNSF020000032">
    <property type="protein sequence ID" value="KAK7728712.1"/>
    <property type="molecule type" value="Genomic_DNA"/>
</dbReference>
<feature type="region of interest" description="Disordered" evidence="1">
    <location>
        <begin position="627"/>
        <end position="691"/>
    </location>
</feature>
<feature type="region of interest" description="Disordered" evidence="1">
    <location>
        <begin position="1"/>
        <end position="72"/>
    </location>
</feature>
<keyword evidence="3" id="KW-1185">Reference proteome</keyword>
<sequence>MPAAGQKRKRAGGVDGANNNASSNSANNRQSAQPALREASGNVNPGLGSESPRDGARNPVAPDTEYTSLRRITRRLPDEPEHLLDGVDITAADLSWTAREQGDDINPKTGEPWLYPKRKRGKGEGSNLEDFRGEIEEMTKNGQGCKAISEILIEKGVDTSVRAVARQRMKWGLRQRAPRRMTEQGIANIRKAHVEQAKRMANSDPVPVKRVRIRVMRKAEILRMTKEGMSTAQIAENLQSRGVQLKQGAATVERLRTIWGLIPDSERNVNNIRQFHRNQALKLQREQFENIATELGIQDVKAWVKSKMDEEGALEARREHGYRLMGHLRPRPVEPKTMRAIVNHWKANKASNKTQEHGAGSEGIEAPGQQGTSAQPKTPSAPGAAYDPIELSDDDDDLDSEEDEDCEGDDDQEAPAEDVKPQRSPLGVEVDHSDPRASQSNSANGSGHPPMQPTSMEIDHAFDNSHRSQAALPDHPIRNPVTDPNVPGGLVYPQYWTGTNMQETQPGHDGIGQHQPVRPAPAKEQCPPVQQQNAAPLACTSFEPPPQGWVEPRALGPVTDHRRIAPKPGPVLRPLVPRLPTVVTPPGEAETMAKYGLYPFATFRRSPQKYLTPSGLITTEGYEYLPSAPGFPGIPGSMQQQQQQPQHQTPPRGALLPQNSTAPHQPPGTHQLPPDVIMVQPPAPPRPSNIPAPPLVVPPEEAERHRASHDAIEKHHKAAIECMEYLAARADARPLRESLTGMPPSLKDVENAKGRLKEAAEAMLASL</sequence>
<dbReference type="Proteomes" id="UP001430848">
    <property type="component" value="Unassembled WGS sequence"/>
</dbReference>
<comment type="caution">
    <text evidence="2">The sequence shown here is derived from an EMBL/GenBank/DDBJ whole genome shotgun (WGS) entry which is preliminary data.</text>
</comment>
<reference evidence="2 3" key="1">
    <citation type="submission" date="2024-02" db="EMBL/GenBank/DDBJ databases">
        <title>De novo assembly and annotation of 12 fungi associated with fruit tree decline syndrome in Ontario, Canada.</title>
        <authorList>
            <person name="Sulman M."/>
            <person name="Ellouze W."/>
            <person name="Ilyukhin E."/>
        </authorList>
    </citation>
    <scope>NUCLEOTIDE SEQUENCE [LARGE SCALE GENOMIC DNA]</scope>
    <source>
        <strain evidence="2 3">M169</strain>
    </source>
</reference>
<feature type="compositionally biased region" description="Pro residues" evidence="1">
    <location>
        <begin position="681"/>
        <end position="691"/>
    </location>
</feature>
<organism evidence="2 3">
    <name type="scientific">Diaporthe eres</name>
    <name type="common">Phomopsis oblonga</name>
    <dbReference type="NCBI Taxonomy" id="83184"/>
    <lineage>
        <taxon>Eukaryota</taxon>
        <taxon>Fungi</taxon>
        <taxon>Dikarya</taxon>
        <taxon>Ascomycota</taxon>
        <taxon>Pezizomycotina</taxon>
        <taxon>Sordariomycetes</taxon>
        <taxon>Sordariomycetidae</taxon>
        <taxon>Diaporthales</taxon>
        <taxon>Diaporthaceae</taxon>
        <taxon>Diaporthe</taxon>
        <taxon>Diaporthe eres species complex</taxon>
    </lineage>
</organism>